<name>A0A1Y2N4K6_PSEAH</name>
<organism evidence="2 3">
    <name type="scientific">Pseudonocardia autotrophica</name>
    <name type="common">Amycolata autotrophica</name>
    <name type="synonym">Nocardia autotrophica</name>
    <dbReference type="NCBI Taxonomy" id="2074"/>
    <lineage>
        <taxon>Bacteria</taxon>
        <taxon>Bacillati</taxon>
        <taxon>Actinomycetota</taxon>
        <taxon>Actinomycetes</taxon>
        <taxon>Pseudonocardiales</taxon>
        <taxon>Pseudonocardiaceae</taxon>
        <taxon>Pseudonocardia</taxon>
    </lineage>
</organism>
<sequence length="93" mass="9859">MTTEPDDGSHRNPRMAELFGAPPGSPDPGASPTVFAFPAVVEFMKVAGQPVAGPWPPHQHPRPDPEDDAGPVAIPEPPDPGLDRPTRRAGHEE</sequence>
<comment type="caution">
    <text evidence="2">The sequence shown here is derived from an EMBL/GenBank/DDBJ whole genome shotgun (WGS) entry which is preliminary data.</text>
</comment>
<proteinExistence type="predicted"/>
<reference evidence="2 3" key="1">
    <citation type="submission" date="2016-09" db="EMBL/GenBank/DDBJ databases">
        <title>Pseudonocardia autotrophica DSM535, a candidate organism with high potential of specific P450 cytochromes.</title>
        <authorList>
            <person name="Grumaz C."/>
            <person name="Vainshtein Y."/>
            <person name="Kirstahler P."/>
            <person name="Sohn K."/>
        </authorList>
    </citation>
    <scope>NUCLEOTIDE SEQUENCE [LARGE SCALE GENOMIC DNA]</scope>
    <source>
        <strain evidence="2 3">DSM 535</strain>
    </source>
</reference>
<evidence type="ECO:0000256" key="1">
    <source>
        <dbReference type="SAM" id="MobiDB-lite"/>
    </source>
</evidence>
<dbReference type="Proteomes" id="UP000194360">
    <property type="component" value="Unassembled WGS sequence"/>
</dbReference>
<dbReference type="RefSeq" id="WP_125911200.1">
    <property type="nucleotide sequence ID" value="NZ_AP018920.1"/>
</dbReference>
<feature type="compositionally biased region" description="Basic and acidic residues" evidence="1">
    <location>
        <begin position="81"/>
        <end position="93"/>
    </location>
</feature>
<dbReference type="AlphaFoldDB" id="A0A1Y2N4K6"/>
<evidence type="ECO:0000313" key="2">
    <source>
        <dbReference type="EMBL" id="OSY42069.1"/>
    </source>
</evidence>
<gene>
    <name evidence="2" type="ORF">BG845_01565</name>
</gene>
<accession>A0A1Y2N4K6</accession>
<protein>
    <submittedName>
        <fullName evidence="2">Uncharacterized protein</fullName>
    </submittedName>
</protein>
<dbReference type="STRING" id="2074.BG845_01565"/>
<keyword evidence="3" id="KW-1185">Reference proteome</keyword>
<evidence type="ECO:0000313" key="3">
    <source>
        <dbReference type="Proteomes" id="UP000194360"/>
    </source>
</evidence>
<feature type="region of interest" description="Disordered" evidence="1">
    <location>
        <begin position="1"/>
        <end position="33"/>
    </location>
</feature>
<dbReference type="EMBL" id="MIGB01000006">
    <property type="protein sequence ID" value="OSY42069.1"/>
    <property type="molecule type" value="Genomic_DNA"/>
</dbReference>
<feature type="region of interest" description="Disordered" evidence="1">
    <location>
        <begin position="49"/>
        <end position="93"/>
    </location>
</feature>